<name>A0ABY7NUJ6_9ACTN</name>
<dbReference type="Proteomes" id="UP001212326">
    <property type="component" value="Chromosome"/>
</dbReference>
<sequence length="157" mass="17104">MTTTTPLVESAERIHADHTTLKRLGHWTEVTEFDVRARRSTVVLDLRSPGISWDEPVTVHLGLVSAAVTLLLPEDVAVDSRDLAFSGRGRVKDAQPGTGPARLRLAGAVTDGGIRLRRGGIAQLTAMCSRAYLDDLRRAHREGGLPVVDDPTRERAH</sequence>
<proteinExistence type="predicted"/>
<accession>A0ABY7NUJ6</accession>
<organism evidence="1 2">
    <name type="scientific">Streptomyces camelliae</name>
    <dbReference type="NCBI Taxonomy" id="3004093"/>
    <lineage>
        <taxon>Bacteria</taxon>
        <taxon>Bacillati</taxon>
        <taxon>Actinomycetota</taxon>
        <taxon>Actinomycetes</taxon>
        <taxon>Kitasatosporales</taxon>
        <taxon>Streptomycetaceae</taxon>
        <taxon>Streptomyces</taxon>
    </lineage>
</organism>
<gene>
    <name evidence="1" type="ORF">O1G22_02845</name>
</gene>
<evidence type="ECO:0000313" key="2">
    <source>
        <dbReference type="Proteomes" id="UP001212326"/>
    </source>
</evidence>
<keyword evidence="2" id="KW-1185">Reference proteome</keyword>
<evidence type="ECO:0000313" key="1">
    <source>
        <dbReference type="EMBL" id="WBO61852.1"/>
    </source>
</evidence>
<dbReference type="RefSeq" id="WP_270079807.1">
    <property type="nucleotide sequence ID" value="NZ_CP115300.1"/>
</dbReference>
<reference evidence="1 2" key="1">
    <citation type="submission" date="2022-12" db="EMBL/GenBank/DDBJ databases">
        <authorList>
            <person name="Mo P."/>
        </authorList>
    </citation>
    <scope>NUCLEOTIDE SEQUENCE [LARGE SCALE GENOMIC DNA]</scope>
    <source>
        <strain evidence="1 2">HUAS 2-6</strain>
    </source>
</reference>
<protein>
    <submittedName>
        <fullName evidence="1">Uncharacterized protein</fullName>
    </submittedName>
</protein>
<dbReference type="EMBL" id="CP115300">
    <property type="protein sequence ID" value="WBO61852.1"/>
    <property type="molecule type" value="Genomic_DNA"/>
</dbReference>